<gene>
    <name evidence="1" type="ORF">Patl1_19383</name>
</gene>
<proteinExistence type="predicted"/>
<accession>A0ACC1C087</accession>
<keyword evidence="2" id="KW-1185">Reference proteome</keyword>
<protein>
    <submittedName>
        <fullName evidence="1">Uncharacterized protein</fullName>
    </submittedName>
</protein>
<dbReference type="EMBL" id="CM047898">
    <property type="protein sequence ID" value="KAJ0105438.1"/>
    <property type="molecule type" value="Genomic_DNA"/>
</dbReference>
<evidence type="ECO:0000313" key="1">
    <source>
        <dbReference type="EMBL" id="KAJ0105438.1"/>
    </source>
</evidence>
<dbReference type="Proteomes" id="UP001164250">
    <property type="component" value="Chromosome 2"/>
</dbReference>
<sequence>MDKAKALKLLCAKLYEMERTMKRSYHCKLSVSGDRSELIRTYNFPQGRVMDRCQEMDALPHSVLVSDAGEEGLYPGPNFDHIFEWC</sequence>
<comment type="caution">
    <text evidence="1">The sequence shown here is derived from an EMBL/GenBank/DDBJ whole genome shotgun (WGS) entry which is preliminary data.</text>
</comment>
<organism evidence="1 2">
    <name type="scientific">Pistacia atlantica</name>
    <dbReference type="NCBI Taxonomy" id="434234"/>
    <lineage>
        <taxon>Eukaryota</taxon>
        <taxon>Viridiplantae</taxon>
        <taxon>Streptophyta</taxon>
        <taxon>Embryophyta</taxon>
        <taxon>Tracheophyta</taxon>
        <taxon>Spermatophyta</taxon>
        <taxon>Magnoliopsida</taxon>
        <taxon>eudicotyledons</taxon>
        <taxon>Gunneridae</taxon>
        <taxon>Pentapetalae</taxon>
        <taxon>rosids</taxon>
        <taxon>malvids</taxon>
        <taxon>Sapindales</taxon>
        <taxon>Anacardiaceae</taxon>
        <taxon>Pistacia</taxon>
    </lineage>
</organism>
<evidence type="ECO:0000313" key="2">
    <source>
        <dbReference type="Proteomes" id="UP001164250"/>
    </source>
</evidence>
<reference evidence="2" key="1">
    <citation type="journal article" date="2023" name="G3 (Bethesda)">
        <title>Genome assembly and association tests identify interacting loci associated with vigor, precocity, and sex in interspecific pistachio rootstocks.</title>
        <authorList>
            <person name="Palmer W."/>
            <person name="Jacygrad E."/>
            <person name="Sagayaradj S."/>
            <person name="Cavanaugh K."/>
            <person name="Han R."/>
            <person name="Bertier L."/>
            <person name="Beede B."/>
            <person name="Kafkas S."/>
            <person name="Golino D."/>
            <person name="Preece J."/>
            <person name="Michelmore R."/>
        </authorList>
    </citation>
    <scope>NUCLEOTIDE SEQUENCE [LARGE SCALE GENOMIC DNA]</scope>
</reference>
<name>A0ACC1C087_9ROSI</name>